<feature type="domain" description="ERCC4" evidence="12">
    <location>
        <begin position="560"/>
        <end position="640"/>
    </location>
</feature>
<evidence type="ECO:0000256" key="6">
    <source>
        <dbReference type="ARBA" id="ARBA00022801"/>
    </source>
</evidence>
<dbReference type="GO" id="GO:0003684">
    <property type="term" value="F:damaged DNA binding"/>
    <property type="evidence" value="ECO:0007669"/>
    <property type="project" value="TreeGrafter"/>
</dbReference>
<evidence type="ECO:0000259" key="12">
    <source>
        <dbReference type="SMART" id="SM00891"/>
    </source>
</evidence>
<dbReference type="GO" id="GO:0000724">
    <property type="term" value="P:double-strand break repair via homologous recombination"/>
    <property type="evidence" value="ECO:0007669"/>
    <property type="project" value="TreeGrafter"/>
</dbReference>
<reference evidence="14" key="1">
    <citation type="submission" date="2020-01" db="EMBL/GenBank/DDBJ databases">
        <title>Draft genome sequence of the Termite Coptotermes fromosanus.</title>
        <authorList>
            <person name="Itakura S."/>
            <person name="Yosikawa Y."/>
            <person name="Umezawa K."/>
        </authorList>
    </citation>
    <scope>NUCLEOTIDE SEQUENCE [LARGE SCALE GENOMIC DNA]</scope>
</reference>
<keyword evidence="6" id="KW-0378">Hydrolase</keyword>
<keyword evidence="5" id="KW-0227">DNA damage</keyword>
<dbReference type="InterPro" id="IPR010994">
    <property type="entry name" value="RuvA_2-like"/>
</dbReference>
<evidence type="ECO:0000256" key="1">
    <source>
        <dbReference type="ARBA" id="ARBA00004123"/>
    </source>
</evidence>
<keyword evidence="9" id="KW-0539">Nucleus</keyword>
<keyword evidence="8" id="KW-0234">DNA repair</keyword>
<evidence type="ECO:0000256" key="4">
    <source>
        <dbReference type="ARBA" id="ARBA00022759"/>
    </source>
</evidence>
<dbReference type="SMART" id="SM00891">
    <property type="entry name" value="ERCC4"/>
    <property type="match status" value="1"/>
</dbReference>
<dbReference type="GO" id="GO:0003697">
    <property type="term" value="F:single-stranded DNA binding"/>
    <property type="evidence" value="ECO:0007669"/>
    <property type="project" value="TreeGrafter"/>
</dbReference>
<gene>
    <name evidence="13" type="ORF">Cfor_08384</name>
</gene>
<dbReference type="GO" id="GO:0000014">
    <property type="term" value="F:single-stranded DNA endodeoxyribonuclease activity"/>
    <property type="evidence" value="ECO:0007669"/>
    <property type="project" value="TreeGrafter"/>
</dbReference>
<keyword evidence="7" id="KW-0238">DNA-binding</keyword>
<dbReference type="PANTHER" id="PTHR10150:SF0">
    <property type="entry name" value="DNA REPAIR ENDONUCLEASE XPF"/>
    <property type="match status" value="1"/>
</dbReference>
<protein>
    <recommendedName>
        <fullName evidence="10">DNA repair endonuclease XPF</fullName>
    </recommendedName>
</protein>
<evidence type="ECO:0000256" key="11">
    <source>
        <dbReference type="SAM" id="MobiDB-lite"/>
    </source>
</evidence>
<evidence type="ECO:0000256" key="9">
    <source>
        <dbReference type="ARBA" id="ARBA00023242"/>
    </source>
</evidence>
<accession>A0A6L2Q968</accession>
<organism evidence="13 14">
    <name type="scientific">Coptotermes formosanus</name>
    <name type="common">Formosan subterranean termite</name>
    <dbReference type="NCBI Taxonomy" id="36987"/>
    <lineage>
        <taxon>Eukaryota</taxon>
        <taxon>Metazoa</taxon>
        <taxon>Ecdysozoa</taxon>
        <taxon>Arthropoda</taxon>
        <taxon>Hexapoda</taxon>
        <taxon>Insecta</taxon>
        <taxon>Pterygota</taxon>
        <taxon>Neoptera</taxon>
        <taxon>Polyneoptera</taxon>
        <taxon>Dictyoptera</taxon>
        <taxon>Blattodea</taxon>
        <taxon>Blattoidea</taxon>
        <taxon>Termitoidae</taxon>
        <taxon>Rhinotermitidae</taxon>
        <taxon>Coptotermes</taxon>
    </lineage>
</organism>
<dbReference type="EMBL" id="BLKM01000900">
    <property type="protein sequence ID" value="GFG39435.1"/>
    <property type="molecule type" value="Genomic_DNA"/>
</dbReference>
<feature type="region of interest" description="Disordered" evidence="11">
    <location>
        <begin position="535"/>
        <end position="555"/>
    </location>
</feature>
<feature type="compositionally biased region" description="Basic residues" evidence="11">
    <location>
        <begin position="800"/>
        <end position="815"/>
    </location>
</feature>
<dbReference type="InterPro" id="IPR011335">
    <property type="entry name" value="Restrct_endonuc-II-like"/>
</dbReference>
<dbReference type="FunFam" id="3.40.50.10130:FF:000002">
    <property type="entry name" value="DNA repair endonuclease XPF"/>
    <property type="match status" value="1"/>
</dbReference>
<dbReference type="InterPro" id="IPR006166">
    <property type="entry name" value="ERCC4_domain"/>
</dbReference>
<keyword evidence="14" id="KW-1185">Reference proteome</keyword>
<sequence length="815" mass="91424">GLGIDTVFLNLLKVYCDPGNLVIVVGSTSKEEEFYVAQLEAEGVKPLPKIITTEYAASDSKYLKCIKMYCLYICPLQTGFVKAFSSSPQAFTVGFSQVEHIMKTLFVRNLYLWPRFHATVSASLDKCKPQVVELHVPLTPAMLEIQTAVLDLMNLTVKELKHINQTLDTDELTVENAVSKSFHKILQMQLDPIWHQLSMKTKQLVADLKTLRLVLTYLTKYDCVTFNTLVSSLRSTEYAMKSSGWLLLDSAENLFVFSKQRVVGTQTKKENNKVQPEVNPKWQVLSEILEEVDGLSKHATKKDPSCSNKVLVLVEDPRTCHQLKQYLTVGTHETLLHLYEKAFGCSIRQNVLPSSRSSSEPAEVMTVEPELKSEPEDNEEKKDSYTLSQRTRQEAEEECKAGAQYEECNQVGTEDGEEEEPIKPLVVLHTFKKYGDPLALSGTLQAIKPRFVILYDADMAAVRRLEVYQSSHPEIQLRIYFLIYGGSVEEQAFLTSLRREKEAFDFLIKEKASLVVPVDQNEKADEVFQGASGSNLTVAPTSSRKGGTTDGKAKDKNPARIIVDMREFRSELPALLHKRGIEIEPVTLQVGDYILTPELCVERKSVSDLIGSLNSGRLYNQALAMTRHYSKPMLLIEFDQNKPFALQGTYYVSSDVASSDVASKLQLLTLHFPKLKLVWSPSPYATAQLFEELKQGREEPDPAEAAAVGMDIISEQQDPDMLEKWNTAIRDLMTKLPGVTTKNQHSLLIKGQSLDHLLSLSMDELMKIMSNSGEAQDLFDGLHKTYHPVEEPVTGYKGPGKGRGKSRGPAKKRKA</sequence>
<dbReference type="PANTHER" id="PTHR10150">
    <property type="entry name" value="DNA REPAIR ENDONUCLEASE XPF"/>
    <property type="match status" value="1"/>
</dbReference>
<name>A0A6L2Q968_COPFO</name>
<dbReference type="GO" id="GO:0000110">
    <property type="term" value="C:nucleotide-excision repair factor 1 complex"/>
    <property type="evidence" value="ECO:0007669"/>
    <property type="project" value="TreeGrafter"/>
</dbReference>
<feature type="region of interest" description="Disordered" evidence="11">
    <location>
        <begin position="789"/>
        <end position="815"/>
    </location>
</feature>
<dbReference type="Pfam" id="PF02732">
    <property type="entry name" value="ERCC4"/>
    <property type="match status" value="1"/>
</dbReference>
<dbReference type="SUPFAM" id="SSF47781">
    <property type="entry name" value="RuvA domain 2-like"/>
    <property type="match status" value="1"/>
</dbReference>
<dbReference type="SUPFAM" id="SSF52980">
    <property type="entry name" value="Restriction endonuclease-like"/>
    <property type="match status" value="1"/>
</dbReference>
<evidence type="ECO:0000313" key="13">
    <source>
        <dbReference type="EMBL" id="GFG39435.1"/>
    </source>
</evidence>
<dbReference type="AlphaFoldDB" id="A0A6L2Q968"/>
<keyword evidence="3" id="KW-0540">Nuclease</keyword>
<keyword evidence="4" id="KW-0255">Endonuclease</keyword>
<evidence type="ECO:0000256" key="7">
    <source>
        <dbReference type="ARBA" id="ARBA00023125"/>
    </source>
</evidence>
<evidence type="ECO:0000256" key="8">
    <source>
        <dbReference type="ARBA" id="ARBA00023204"/>
    </source>
</evidence>
<dbReference type="Gene3D" id="3.40.50.10130">
    <property type="match status" value="1"/>
</dbReference>
<evidence type="ECO:0000256" key="3">
    <source>
        <dbReference type="ARBA" id="ARBA00022722"/>
    </source>
</evidence>
<feature type="region of interest" description="Disordered" evidence="11">
    <location>
        <begin position="352"/>
        <end position="398"/>
    </location>
</feature>
<evidence type="ECO:0000256" key="2">
    <source>
        <dbReference type="ARBA" id="ARBA00010015"/>
    </source>
</evidence>
<dbReference type="FunCoup" id="A0A6L2Q968">
    <property type="interactions" value="1638"/>
</dbReference>
<dbReference type="CDD" id="cd20078">
    <property type="entry name" value="XPF_nuclease_XPF_euk"/>
    <property type="match status" value="1"/>
</dbReference>
<feature type="compositionally biased region" description="Basic and acidic residues" evidence="11">
    <location>
        <begin position="369"/>
        <end position="384"/>
    </location>
</feature>
<comment type="similarity">
    <text evidence="2">Belongs to the XPF family.</text>
</comment>
<evidence type="ECO:0000256" key="10">
    <source>
        <dbReference type="ARBA" id="ARBA00072370"/>
    </source>
</evidence>
<dbReference type="Proteomes" id="UP000502823">
    <property type="component" value="Unassembled WGS sequence"/>
</dbReference>
<dbReference type="Gene3D" id="1.10.150.20">
    <property type="entry name" value="5' to 3' exonuclease, C-terminal subdomain"/>
    <property type="match status" value="1"/>
</dbReference>
<dbReference type="GO" id="GO:0000712">
    <property type="term" value="P:resolution of meiotic recombination intermediates"/>
    <property type="evidence" value="ECO:0007669"/>
    <property type="project" value="TreeGrafter"/>
</dbReference>
<comment type="subcellular location">
    <subcellularLocation>
        <location evidence="1">Nucleus</location>
    </subcellularLocation>
</comment>
<feature type="non-terminal residue" evidence="13">
    <location>
        <position position="1"/>
    </location>
</feature>
<dbReference type="InterPro" id="IPR047520">
    <property type="entry name" value="XPF_nuclease"/>
</dbReference>
<dbReference type="GO" id="GO:1901255">
    <property type="term" value="P:nucleotide-excision repair involved in interstrand cross-link repair"/>
    <property type="evidence" value="ECO:0007669"/>
    <property type="project" value="TreeGrafter"/>
</dbReference>
<comment type="caution">
    <text evidence="13">The sequence shown here is derived from an EMBL/GenBank/DDBJ whole genome shotgun (WGS) entry which is preliminary data.</text>
</comment>
<dbReference type="InParanoid" id="A0A6L2Q968"/>
<dbReference type="OrthoDB" id="361020at2759"/>
<proteinExistence type="inferred from homology"/>
<feature type="compositionally biased region" description="Polar residues" evidence="11">
    <location>
        <begin position="535"/>
        <end position="544"/>
    </location>
</feature>
<evidence type="ECO:0000313" key="14">
    <source>
        <dbReference type="Proteomes" id="UP000502823"/>
    </source>
</evidence>
<evidence type="ECO:0000256" key="5">
    <source>
        <dbReference type="ARBA" id="ARBA00022763"/>
    </source>
</evidence>